<keyword evidence="3" id="KW-0378">Hydrolase</keyword>
<dbReference type="GeneID" id="13285963"/>
<dbReference type="Proteomes" id="UP000002668">
    <property type="component" value="Genome"/>
</dbReference>
<comment type="subcellular location">
    <subcellularLocation>
        <location evidence="1">Cell envelope</location>
    </subcellularLocation>
</comment>
<dbReference type="GO" id="GO:0009986">
    <property type="term" value="C:cell surface"/>
    <property type="evidence" value="ECO:0007669"/>
    <property type="project" value="TreeGrafter"/>
</dbReference>
<dbReference type="InParanoid" id="E5A2Z1"/>
<gene>
    <name evidence="6" type="ORF">LEMA_P094130.1</name>
</gene>
<dbReference type="AlphaFoldDB" id="E5A2Z1"/>
<dbReference type="GO" id="GO:0009277">
    <property type="term" value="C:fungal-type cell wall"/>
    <property type="evidence" value="ECO:0007669"/>
    <property type="project" value="TreeGrafter"/>
</dbReference>
<dbReference type="OrthoDB" id="941679at2759"/>
<dbReference type="InterPro" id="IPR017853">
    <property type="entry name" value="GH"/>
</dbReference>
<keyword evidence="7" id="KW-1185">Reference proteome</keyword>
<feature type="compositionally biased region" description="Pro residues" evidence="4">
    <location>
        <begin position="144"/>
        <end position="156"/>
    </location>
</feature>
<evidence type="ECO:0000256" key="1">
    <source>
        <dbReference type="ARBA" id="ARBA00004196"/>
    </source>
</evidence>
<feature type="chain" id="PRO_5003192377" evidence="5">
    <location>
        <begin position="23"/>
        <end position="440"/>
    </location>
</feature>
<dbReference type="OMA" id="NTFGAEK"/>
<dbReference type="VEuPathDB" id="FungiDB:LEMA_P094130.1"/>
<dbReference type="HOGENOM" id="CLU_027285_1_1_1"/>
<dbReference type="InterPro" id="IPR050732">
    <property type="entry name" value="Beta-glucan_modifiers"/>
</dbReference>
<dbReference type="PANTHER" id="PTHR16631">
    <property type="entry name" value="GLUCAN 1,3-BETA-GLUCOSIDASE"/>
    <property type="match status" value="1"/>
</dbReference>
<sequence>MKSIVLASALAAASCLLGTASGRPLKFRRALITEVVYVTQTITDAVVYVDESGAPYTTSTVQATTSSAALVPSTTSGVIEPTVEFSLAPRTTVPAPTTALPSSDVATSSPEPTIADVDKATTEAAASSTAVESTYVLSPSIQEPLPPTSSAAPPPSSSAAPAPEVPTKQDAADGRLPIGIAYDPFAGSKGSTRCKTADEIASDFARMKDYKVVRIYGMGCNIIPLAVKNAIKNGQTLMAGAYMSTGGNGEDLGTVIKTLKGAIDSYADGKWDIVQLFAVENERVNDHDMTASAVIDAINTARGQLRELGYQGPVGAVETVPAMMDNPAICKASDVVMVNCHGFFDTNTKAQDAGTFVKAQVERVKSACNTDRVVVAESGWPHQGDANGAAVPSPDNQRMALDSIRANFDSDMFIFSAFDSEWKSDWAATFNAERFWGVIQ</sequence>
<evidence type="ECO:0000256" key="2">
    <source>
        <dbReference type="ARBA" id="ARBA00008773"/>
    </source>
</evidence>
<dbReference type="EMBL" id="FP929133">
    <property type="protein sequence ID" value="CBX98004.1"/>
    <property type="molecule type" value="Genomic_DNA"/>
</dbReference>
<dbReference type="CAZy" id="GH17">
    <property type="family name" value="Glycoside Hydrolase Family 17"/>
</dbReference>
<dbReference type="GO" id="GO:0042973">
    <property type="term" value="F:glucan endo-1,3-beta-D-glucosidase activity"/>
    <property type="evidence" value="ECO:0007669"/>
    <property type="project" value="TreeGrafter"/>
</dbReference>
<dbReference type="FunCoup" id="E5A2Z1">
    <property type="interactions" value="89"/>
</dbReference>
<dbReference type="eggNOG" id="ENOG502QTKT">
    <property type="taxonomic scope" value="Eukaryota"/>
</dbReference>
<evidence type="ECO:0000313" key="6">
    <source>
        <dbReference type="EMBL" id="CBX98004.1"/>
    </source>
</evidence>
<keyword evidence="5" id="KW-0732">Signal</keyword>
<dbReference type="Gene3D" id="3.20.20.80">
    <property type="entry name" value="Glycosidases"/>
    <property type="match status" value="1"/>
</dbReference>
<dbReference type="GO" id="GO:0005576">
    <property type="term" value="C:extracellular region"/>
    <property type="evidence" value="ECO:0007669"/>
    <property type="project" value="TreeGrafter"/>
</dbReference>
<feature type="signal peptide" evidence="5">
    <location>
        <begin position="1"/>
        <end position="22"/>
    </location>
</feature>
<name>E5A2Z1_LEPMJ</name>
<evidence type="ECO:0000256" key="5">
    <source>
        <dbReference type="SAM" id="SignalP"/>
    </source>
</evidence>
<dbReference type="PANTHER" id="PTHR16631:SF14">
    <property type="entry name" value="FAMILY 17 GLUCOSIDASE SCW10-RELATED"/>
    <property type="match status" value="1"/>
</dbReference>
<dbReference type="PROSITE" id="PS51257">
    <property type="entry name" value="PROKAR_LIPOPROTEIN"/>
    <property type="match status" value="1"/>
</dbReference>
<evidence type="ECO:0000256" key="4">
    <source>
        <dbReference type="SAM" id="MobiDB-lite"/>
    </source>
</evidence>
<feature type="region of interest" description="Disordered" evidence="4">
    <location>
        <begin position="89"/>
        <end position="112"/>
    </location>
</feature>
<feature type="region of interest" description="Disordered" evidence="4">
    <location>
        <begin position="137"/>
        <end position="173"/>
    </location>
</feature>
<dbReference type="STRING" id="985895.E5A2Z1"/>
<dbReference type="SUPFAM" id="SSF51445">
    <property type="entry name" value="(Trans)glycosidases"/>
    <property type="match status" value="1"/>
</dbReference>
<evidence type="ECO:0000313" key="7">
    <source>
        <dbReference type="Proteomes" id="UP000002668"/>
    </source>
</evidence>
<dbReference type="GO" id="GO:0071555">
    <property type="term" value="P:cell wall organization"/>
    <property type="evidence" value="ECO:0007669"/>
    <property type="project" value="TreeGrafter"/>
</dbReference>
<evidence type="ECO:0000256" key="3">
    <source>
        <dbReference type="ARBA" id="ARBA00022801"/>
    </source>
</evidence>
<organism evidence="7">
    <name type="scientific">Leptosphaeria maculans (strain JN3 / isolate v23.1.3 / race Av1-4-5-6-7-8)</name>
    <name type="common">Blackleg fungus</name>
    <name type="synonym">Phoma lingam</name>
    <dbReference type="NCBI Taxonomy" id="985895"/>
    <lineage>
        <taxon>Eukaryota</taxon>
        <taxon>Fungi</taxon>
        <taxon>Dikarya</taxon>
        <taxon>Ascomycota</taxon>
        <taxon>Pezizomycotina</taxon>
        <taxon>Dothideomycetes</taxon>
        <taxon>Pleosporomycetidae</taxon>
        <taxon>Pleosporales</taxon>
        <taxon>Pleosporineae</taxon>
        <taxon>Leptosphaeriaceae</taxon>
        <taxon>Plenodomus</taxon>
        <taxon>Plenodomus lingam/Leptosphaeria maculans species complex</taxon>
    </lineage>
</organism>
<proteinExistence type="inferred from homology"/>
<accession>E5A2Z1</accession>
<feature type="compositionally biased region" description="Low complexity" evidence="4">
    <location>
        <begin position="89"/>
        <end position="101"/>
    </location>
</feature>
<comment type="similarity">
    <text evidence="2">Belongs to the glycosyl hydrolase 17 family.</text>
</comment>
<protein>
    <submittedName>
        <fullName evidence="6">Similar to soluble cell wall protein</fullName>
    </submittedName>
</protein>
<reference evidence="7" key="1">
    <citation type="journal article" date="2011" name="Nat. Commun.">
        <title>Effector diversification within compartments of the Leptosphaeria maculans genome affected by Repeat-Induced Point mutations.</title>
        <authorList>
            <person name="Rouxel T."/>
            <person name="Grandaubert J."/>
            <person name="Hane J.K."/>
            <person name="Hoede C."/>
            <person name="van de Wouw A.P."/>
            <person name="Couloux A."/>
            <person name="Dominguez V."/>
            <person name="Anthouard V."/>
            <person name="Bally P."/>
            <person name="Bourras S."/>
            <person name="Cozijnsen A.J."/>
            <person name="Ciuffetti L.M."/>
            <person name="Degrave A."/>
            <person name="Dilmaghani A."/>
            <person name="Duret L."/>
            <person name="Fudal I."/>
            <person name="Goodwin S.B."/>
            <person name="Gout L."/>
            <person name="Glaser N."/>
            <person name="Linglin J."/>
            <person name="Kema G.H.J."/>
            <person name="Lapalu N."/>
            <person name="Lawrence C.B."/>
            <person name="May K."/>
            <person name="Meyer M."/>
            <person name="Ollivier B."/>
            <person name="Poulain J."/>
            <person name="Schoch C.L."/>
            <person name="Simon A."/>
            <person name="Spatafora J.W."/>
            <person name="Stachowiak A."/>
            <person name="Turgeon B.G."/>
            <person name="Tyler B.M."/>
            <person name="Vincent D."/>
            <person name="Weissenbach J."/>
            <person name="Amselem J."/>
            <person name="Quesneville H."/>
            <person name="Oliver R.P."/>
            <person name="Wincker P."/>
            <person name="Balesdent M.-H."/>
            <person name="Howlett B.J."/>
        </authorList>
    </citation>
    <scope>NUCLEOTIDE SEQUENCE [LARGE SCALE GENOMIC DNA]</scope>
    <source>
        <strain evidence="7">JN3 / isolate v23.1.3 / race Av1-4-5-6-7-8</strain>
    </source>
</reference>